<evidence type="ECO:0000256" key="5">
    <source>
        <dbReference type="ARBA" id="ARBA00023186"/>
    </source>
</evidence>
<organism evidence="12">
    <name type="scientific">Rhipicephalus zambeziensis</name>
    <dbReference type="NCBI Taxonomy" id="60191"/>
    <lineage>
        <taxon>Eukaryota</taxon>
        <taxon>Metazoa</taxon>
        <taxon>Ecdysozoa</taxon>
        <taxon>Arthropoda</taxon>
        <taxon>Chelicerata</taxon>
        <taxon>Arachnida</taxon>
        <taxon>Acari</taxon>
        <taxon>Parasitiformes</taxon>
        <taxon>Ixodida</taxon>
        <taxon>Ixodoidea</taxon>
        <taxon>Ixodidae</taxon>
        <taxon>Rhipicephalinae</taxon>
        <taxon>Rhipicephalus</taxon>
        <taxon>Rhipicephalus</taxon>
    </lineage>
</organism>
<dbReference type="Pfam" id="PF08565">
    <property type="entry name" value="CDC37_M"/>
    <property type="match status" value="1"/>
</dbReference>
<sequence>MVDYSKWKTIEVSDDEDDTHPNIDTPSLFRWRHQARIERMNELKKEYQSYEAKKTRNDKLLLEARKRCEGKTGKELEAAKRDVAKLERKQKELLKEKEALDKKEKMMPWNVDTISKEGFQKTILNKPQPKEELVLTEEEKEQTQKKFVAENEPLLKQYGMLQKYDDSKRFLLEHPHLACEYTANYLVLWCIRLEMDEKHELMGHVAHQCICVQYVLELGKQLEVDPRSCISSFFTRIQMADQQYKDAFEDELKGFKERVQLRAREKLEEAVKEIEEVSVSECEEQERQERLGPGGLDPVEVFESLPESLQKCFESRDLDMLKDAIASMPEEEARYHMKRCVDSGLWVPDAKSAEAAAAQEAQEASAETSGAE</sequence>
<dbReference type="Pfam" id="PF08564">
    <property type="entry name" value="CDC37_C"/>
    <property type="match status" value="1"/>
</dbReference>
<dbReference type="FunFam" id="1.20.58.610:FF:000001">
    <property type="entry name" value="Hsp90 co-chaperone Cdc37-like 1"/>
    <property type="match status" value="1"/>
</dbReference>
<keyword evidence="4" id="KW-0963">Cytoplasm</keyword>
<comment type="similarity">
    <text evidence="2">Belongs to the CDC37 family.</text>
</comment>
<evidence type="ECO:0000256" key="3">
    <source>
        <dbReference type="ARBA" id="ARBA00020496"/>
    </source>
</evidence>
<dbReference type="PANTHER" id="PTHR12800">
    <property type="entry name" value="CDC37-RELATED"/>
    <property type="match status" value="1"/>
</dbReference>
<evidence type="ECO:0000256" key="8">
    <source>
        <dbReference type="SAM" id="MobiDB-lite"/>
    </source>
</evidence>
<comment type="subcellular location">
    <subcellularLocation>
        <location evidence="1">Cytoplasm</location>
    </subcellularLocation>
</comment>
<evidence type="ECO:0000259" key="11">
    <source>
        <dbReference type="SMART" id="SM01071"/>
    </source>
</evidence>
<keyword evidence="7" id="KW-0175">Coiled coil</keyword>
<feature type="domain" description="Cdc37 Hsp90 binding" evidence="10">
    <location>
        <begin position="115"/>
        <end position="278"/>
    </location>
</feature>
<dbReference type="InterPro" id="IPR013873">
    <property type="entry name" value="Cdc37_C"/>
</dbReference>
<dbReference type="GO" id="GO:0006457">
    <property type="term" value="P:protein folding"/>
    <property type="evidence" value="ECO:0007669"/>
    <property type="project" value="TreeGrafter"/>
</dbReference>
<evidence type="ECO:0000259" key="9">
    <source>
        <dbReference type="SMART" id="SM01069"/>
    </source>
</evidence>
<keyword evidence="12" id="KW-0132">Cell division</keyword>
<name>A0A224YVG2_9ACAR</name>
<feature type="compositionally biased region" description="Low complexity" evidence="8">
    <location>
        <begin position="353"/>
        <end position="372"/>
    </location>
</feature>
<dbReference type="InterPro" id="IPR004918">
    <property type="entry name" value="Cdc37"/>
</dbReference>
<proteinExistence type="inferred from homology"/>
<keyword evidence="5" id="KW-0143">Chaperone</keyword>
<dbReference type="SMART" id="SM01070">
    <property type="entry name" value="CDC37_M"/>
    <property type="match status" value="1"/>
</dbReference>
<feature type="coiled-coil region" evidence="7">
    <location>
        <begin position="33"/>
        <end position="106"/>
    </location>
</feature>
<dbReference type="SMART" id="SM01069">
    <property type="entry name" value="CDC37_C"/>
    <property type="match status" value="1"/>
</dbReference>
<dbReference type="PANTHER" id="PTHR12800:SF4">
    <property type="entry name" value="HSP90 CO-CHAPERONE CDC37"/>
    <property type="match status" value="1"/>
</dbReference>
<dbReference type="InterPro" id="IPR038189">
    <property type="entry name" value="Cdc37_Hsp90-bd_sf"/>
</dbReference>
<dbReference type="SMART" id="SM01071">
    <property type="entry name" value="CDC37_N"/>
    <property type="match status" value="1"/>
</dbReference>
<dbReference type="AlphaFoldDB" id="A0A224YVG2"/>
<dbReference type="GO" id="GO:0051082">
    <property type="term" value="F:unfolded protein binding"/>
    <property type="evidence" value="ECO:0007669"/>
    <property type="project" value="TreeGrafter"/>
</dbReference>
<dbReference type="Gene3D" id="1.20.58.610">
    <property type="entry name" value="Cdc37, Hsp90 binding domain"/>
    <property type="match status" value="1"/>
</dbReference>
<reference evidence="12" key="1">
    <citation type="journal article" date="2017" name="Parasit. Vectors">
        <title>Sialotranscriptomics of Rhipicephalus zambeziensis reveals intricate expression profiles of secretory proteins and suggests tight temporal transcriptional regulation during blood-feeding.</title>
        <authorList>
            <person name="de Castro M.H."/>
            <person name="de Klerk D."/>
            <person name="Pienaar R."/>
            <person name="Rees D.J.G."/>
            <person name="Mans B.J."/>
        </authorList>
    </citation>
    <scope>NUCLEOTIDE SEQUENCE</scope>
    <source>
        <tissue evidence="12">Salivary glands</tissue>
    </source>
</reference>
<evidence type="ECO:0000259" key="10">
    <source>
        <dbReference type="SMART" id="SM01070"/>
    </source>
</evidence>
<dbReference type="GO" id="GO:0050821">
    <property type="term" value="P:protein stabilization"/>
    <property type="evidence" value="ECO:0007669"/>
    <property type="project" value="TreeGrafter"/>
</dbReference>
<feature type="region of interest" description="Disordered" evidence="8">
    <location>
        <begin position="351"/>
        <end position="372"/>
    </location>
</feature>
<evidence type="ECO:0000256" key="1">
    <source>
        <dbReference type="ARBA" id="ARBA00004496"/>
    </source>
</evidence>
<dbReference type="GO" id="GO:0051301">
    <property type="term" value="P:cell division"/>
    <property type="evidence" value="ECO:0007669"/>
    <property type="project" value="UniProtKB-KW"/>
</dbReference>
<keyword evidence="12" id="KW-0131">Cell cycle</keyword>
<evidence type="ECO:0000256" key="7">
    <source>
        <dbReference type="SAM" id="Coils"/>
    </source>
</evidence>
<dbReference type="GO" id="GO:0051087">
    <property type="term" value="F:protein-folding chaperone binding"/>
    <property type="evidence" value="ECO:0007669"/>
    <property type="project" value="TreeGrafter"/>
</dbReference>
<evidence type="ECO:0000256" key="6">
    <source>
        <dbReference type="ARBA" id="ARBA00031396"/>
    </source>
</evidence>
<dbReference type="Pfam" id="PF03234">
    <property type="entry name" value="CDC37_N"/>
    <property type="match status" value="1"/>
</dbReference>
<dbReference type="GO" id="GO:0005737">
    <property type="term" value="C:cytoplasm"/>
    <property type="evidence" value="ECO:0007669"/>
    <property type="project" value="UniProtKB-SubCell"/>
</dbReference>
<accession>A0A224YVG2</accession>
<evidence type="ECO:0000313" key="12">
    <source>
        <dbReference type="EMBL" id="MAA17822.1"/>
    </source>
</evidence>
<dbReference type="InterPro" id="IPR013855">
    <property type="entry name" value="Cdc37_N_dom"/>
</dbReference>
<evidence type="ECO:0000256" key="4">
    <source>
        <dbReference type="ARBA" id="ARBA00022490"/>
    </source>
</evidence>
<dbReference type="EMBL" id="GFPF01006676">
    <property type="protein sequence ID" value="MAA17822.1"/>
    <property type="molecule type" value="Transcribed_RNA"/>
</dbReference>
<dbReference type="GO" id="GO:0019901">
    <property type="term" value="F:protein kinase binding"/>
    <property type="evidence" value="ECO:0007669"/>
    <property type="project" value="InterPro"/>
</dbReference>
<dbReference type="SUPFAM" id="SSF101391">
    <property type="entry name" value="Hsp90 co-chaperone CDC37"/>
    <property type="match status" value="1"/>
</dbReference>
<evidence type="ECO:0000256" key="2">
    <source>
        <dbReference type="ARBA" id="ARBA00006222"/>
    </source>
</evidence>
<feature type="domain" description="Cdc37 N-terminal" evidence="11">
    <location>
        <begin position="1"/>
        <end position="122"/>
    </location>
</feature>
<dbReference type="Gene3D" id="6.10.140.250">
    <property type="match status" value="1"/>
</dbReference>
<dbReference type="InterPro" id="IPR013874">
    <property type="entry name" value="Cdc37_Hsp90-bd"/>
</dbReference>
<protein>
    <recommendedName>
        <fullName evidence="3">Hsp90 co-chaperone Cdc37</fullName>
    </recommendedName>
    <alternativeName>
        <fullName evidence="6">Hsp90 chaperone protein kinase-targeting subunit</fullName>
    </alternativeName>
</protein>
<feature type="domain" description="Cdc37 C-terminal" evidence="9">
    <location>
        <begin position="290"/>
        <end position="372"/>
    </location>
</feature>
<dbReference type="GO" id="GO:0031072">
    <property type="term" value="F:heat shock protein binding"/>
    <property type="evidence" value="ECO:0007669"/>
    <property type="project" value="TreeGrafter"/>
</dbReference>